<gene>
    <name evidence="7" type="ORF">H0S73_24785</name>
</gene>
<evidence type="ECO:0000256" key="3">
    <source>
        <dbReference type="ARBA" id="ARBA00022989"/>
    </source>
</evidence>
<feature type="transmembrane region" description="Helical" evidence="5">
    <location>
        <begin position="132"/>
        <end position="149"/>
    </location>
</feature>
<feature type="transmembrane region" description="Helical" evidence="5">
    <location>
        <begin position="76"/>
        <end position="96"/>
    </location>
</feature>
<dbReference type="GO" id="GO:0006508">
    <property type="term" value="P:proteolysis"/>
    <property type="evidence" value="ECO:0007669"/>
    <property type="project" value="UniProtKB-KW"/>
</dbReference>
<dbReference type="AlphaFoldDB" id="A0A838BUT4"/>
<dbReference type="InterPro" id="IPR022764">
    <property type="entry name" value="Peptidase_S54_rhomboid_dom"/>
</dbReference>
<evidence type="ECO:0000313" key="7">
    <source>
        <dbReference type="EMBL" id="MBA1159297.1"/>
    </source>
</evidence>
<dbReference type="InterPro" id="IPR035952">
    <property type="entry name" value="Rhomboid-like_sf"/>
</dbReference>
<dbReference type="PANTHER" id="PTHR43731:SF26">
    <property type="entry name" value="RHOMBOID-LIKE PROTEIN 10, CHLOROPLASTIC"/>
    <property type="match status" value="1"/>
</dbReference>
<comment type="caution">
    <text evidence="7">The sequence shown here is derived from an EMBL/GenBank/DDBJ whole genome shotgun (WGS) entry which is preliminary data.</text>
</comment>
<keyword evidence="7" id="KW-0645">Protease</keyword>
<dbReference type="Gene3D" id="1.20.1540.10">
    <property type="entry name" value="Rhomboid-like"/>
    <property type="match status" value="1"/>
</dbReference>
<keyword evidence="4 5" id="KW-0472">Membrane</keyword>
<dbReference type="GO" id="GO:0016020">
    <property type="term" value="C:membrane"/>
    <property type="evidence" value="ECO:0007669"/>
    <property type="project" value="UniProtKB-SubCell"/>
</dbReference>
<evidence type="ECO:0000256" key="1">
    <source>
        <dbReference type="ARBA" id="ARBA00004141"/>
    </source>
</evidence>
<evidence type="ECO:0000313" key="8">
    <source>
        <dbReference type="Proteomes" id="UP000572984"/>
    </source>
</evidence>
<dbReference type="PANTHER" id="PTHR43731">
    <property type="entry name" value="RHOMBOID PROTEASE"/>
    <property type="match status" value="1"/>
</dbReference>
<comment type="subcellular location">
    <subcellularLocation>
        <location evidence="1">Membrane</location>
        <topology evidence="1">Multi-pass membrane protein</topology>
    </subcellularLocation>
</comment>
<organism evidence="7 8">
    <name type="scientific">Microvirga mediterraneensis</name>
    <dbReference type="NCBI Taxonomy" id="2754695"/>
    <lineage>
        <taxon>Bacteria</taxon>
        <taxon>Pseudomonadati</taxon>
        <taxon>Pseudomonadota</taxon>
        <taxon>Alphaproteobacteria</taxon>
        <taxon>Hyphomicrobiales</taxon>
        <taxon>Methylobacteriaceae</taxon>
        <taxon>Microvirga</taxon>
    </lineage>
</organism>
<dbReference type="Proteomes" id="UP000572984">
    <property type="component" value="Unassembled WGS sequence"/>
</dbReference>
<feature type="transmembrane region" description="Helical" evidence="5">
    <location>
        <begin position="203"/>
        <end position="220"/>
    </location>
</feature>
<protein>
    <submittedName>
        <fullName evidence="7">Rhomboid family intramembrane serine protease</fullName>
    </submittedName>
</protein>
<evidence type="ECO:0000256" key="4">
    <source>
        <dbReference type="ARBA" id="ARBA00023136"/>
    </source>
</evidence>
<feature type="transmembrane region" description="Helical" evidence="5">
    <location>
        <begin position="156"/>
        <end position="183"/>
    </location>
</feature>
<proteinExistence type="predicted"/>
<dbReference type="EMBL" id="JACDXJ010000003">
    <property type="protein sequence ID" value="MBA1159297.1"/>
    <property type="molecule type" value="Genomic_DNA"/>
</dbReference>
<feature type="domain" description="Peptidase S54 rhomboid" evidence="6">
    <location>
        <begin position="69"/>
        <end position="222"/>
    </location>
</feature>
<feature type="transmembrane region" description="Helical" evidence="5">
    <location>
        <begin position="12"/>
        <end position="30"/>
    </location>
</feature>
<evidence type="ECO:0000256" key="5">
    <source>
        <dbReference type="SAM" id="Phobius"/>
    </source>
</evidence>
<dbReference type="InterPro" id="IPR050925">
    <property type="entry name" value="Rhomboid_protease_S54"/>
</dbReference>
<dbReference type="FunFam" id="1.20.1540.10:FF:000027">
    <property type="entry name" value="Rhomboid family intramembrane serine protease"/>
    <property type="match status" value="1"/>
</dbReference>
<keyword evidence="7" id="KW-0378">Hydrolase</keyword>
<name>A0A838BUT4_9HYPH</name>
<keyword evidence="2 5" id="KW-0812">Transmembrane</keyword>
<reference evidence="7 8" key="1">
    <citation type="submission" date="2020-07" db="EMBL/GenBank/DDBJ databases">
        <title>Draft genome and description of Microvirga mediterraneensis Marseille-Q2068 sp. nov.</title>
        <authorList>
            <person name="Boxberger M."/>
        </authorList>
    </citation>
    <scope>NUCLEOTIDE SEQUENCE [LARGE SCALE GENOMIC DNA]</scope>
    <source>
        <strain evidence="7 8">Marseille-Q2068</strain>
    </source>
</reference>
<sequence>MVPVRTSVPTRYPPWGTYGLIAVNSFVFLFQTTLPPGAEEVFIYFYGLVPARYTDPGWAMQIGLPPDNYLPFLTTMFLHGGWLHLILNMWTLWLFGGAVEDRLGHGRYLAFYLACGLAASFAHAFVNAGSTIPAVGASGAIAGVTGAYARLFPRSWIVLLVPIFFIPFFFELPALLYIAFWFFMQVLQGTAGLMMPEAGGVAWWAHIGGFVAGILLAPVIHRPRPSYRHFYPDEGVLGYGPAGQRSLPRRF</sequence>
<evidence type="ECO:0000256" key="2">
    <source>
        <dbReference type="ARBA" id="ARBA00022692"/>
    </source>
</evidence>
<feature type="transmembrane region" description="Helical" evidence="5">
    <location>
        <begin position="108"/>
        <end position="126"/>
    </location>
</feature>
<accession>A0A838BUT4</accession>
<dbReference type="GO" id="GO:0004252">
    <property type="term" value="F:serine-type endopeptidase activity"/>
    <property type="evidence" value="ECO:0007669"/>
    <property type="project" value="InterPro"/>
</dbReference>
<dbReference type="RefSeq" id="WP_181054871.1">
    <property type="nucleotide sequence ID" value="NZ_JACDXJ010000003.1"/>
</dbReference>
<dbReference type="Pfam" id="PF01694">
    <property type="entry name" value="Rhomboid"/>
    <property type="match status" value="1"/>
</dbReference>
<dbReference type="SUPFAM" id="SSF144091">
    <property type="entry name" value="Rhomboid-like"/>
    <property type="match status" value="1"/>
</dbReference>
<keyword evidence="3 5" id="KW-1133">Transmembrane helix</keyword>
<keyword evidence="8" id="KW-1185">Reference proteome</keyword>
<evidence type="ECO:0000259" key="6">
    <source>
        <dbReference type="Pfam" id="PF01694"/>
    </source>
</evidence>